<dbReference type="SUPFAM" id="SSF75169">
    <property type="entry name" value="DsrEFH-like"/>
    <property type="match status" value="1"/>
</dbReference>
<organism evidence="1 2">
    <name type="scientific">Persephonella marina (strain DSM 14350 / EX-H1)</name>
    <dbReference type="NCBI Taxonomy" id="123214"/>
    <lineage>
        <taxon>Bacteria</taxon>
        <taxon>Pseudomonadati</taxon>
        <taxon>Aquificota</taxon>
        <taxon>Aquificia</taxon>
        <taxon>Aquificales</taxon>
        <taxon>Hydrogenothermaceae</taxon>
        <taxon>Persephonella</taxon>
    </lineage>
</organism>
<evidence type="ECO:0000313" key="2">
    <source>
        <dbReference type="Proteomes" id="UP000001366"/>
    </source>
</evidence>
<proteinExistence type="predicted"/>
<dbReference type="Gene3D" id="3.40.1260.10">
    <property type="entry name" value="DsrEFH-like"/>
    <property type="match status" value="1"/>
</dbReference>
<evidence type="ECO:0000313" key="1">
    <source>
        <dbReference type="EMBL" id="ACO04522.1"/>
    </source>
</evidence>
<dbReference type="PaxDb" id="123214-PERMA_0127"/>
<dbReference type="Proteomes" id="UP000001366">
    <property type="component" value="Chromosome"/>
</dbReference>
<protein>
    <submittedName>
        <fullName evidence="1">DsrE family protein</fullName>
    </submittedName>
</protein>
<keyword evidence="2" id="KW-1185">Reference proteome</keyword>
<dbReference type="eggNOG" id="COG1553">
    <property type="taxonomic scope" value="Bacteria"/>
</dbReference>
<reference evidence="1 2" key="1">
    <citation type="journal article" date="2009" name="J. Bacteriol.">
        <title>Complete and draft genome sequences of six members of the Aquificales.</title>
        <authorList>
            <person name="Reysenbach A.L."/>
            <person name="Hamamura N."/>
            <person name="Podar M."/>
            <person name="Griffiths E."/>
            <person name="Ferreira S."/>
            <person name="Hochstein R."/>
            <person name="Heidelberg J."/>
            <person name="Johnson J."/>
            <person name="Mead D."/>
            <person name="Pohorille A."/>
            <person name="Sarmiento M."/>
            <person name="Schweighofer K."/>
            <person name="Seshadri R."/>
            <person name="Voytek M.A."/>
        </authorList>
    </citation>
    <scope>NUCLEOTIDE SEQUENCE [LARGE SCALE GENOMIC DNA]</scope>
    <source>
        <strain evidence="2">DSM 14350 / EX-H1</strain>
    </source>
</reference>
<dbReference type="HOGENOM" id="CLU_2273510_0_0_0"/>
<dbReference type="InterPro" id="IPR003787">
    <property type="entry name" value="Sulphur_relay_DsrE/F-like"/>
</dbReference>
<dbReference type="Pfam" id="PF02635">
    <property type="entry name" value="DsrE"/>
    <property type="match status" value="1"/>
</dbReference>
<accession>C0QTB0</accession>
<sequence length="94" mass="10660">MASNPYSHDFNTAIKLAEASLNRNHTTKMFFMGNGLFSILRDEIKNLNEKGLKVYYCAHNAEQRKVKPESWAESSSMYGLAKLITEADKVIMLS</sequence>
<name>C0QTB0_PERMH</name>
<dbReference type="EMBL" id="CP001230">
    <property type="protein sequence ID" value="ACO04522.1"/>
    <property type="molecule type" value="Genomic_DNA"/>
</dbReference>
<dbReference type="AlphaFoldDB" id="C0QTB0"/>
<dbReference type="KEGG" id="pmx:PERMA_0127"/>
<gene>
    <name evidence="1" type="ordered locus">PERMA_0127</name>
</gene>
<dbReference type="STRING" id="123214.PERMA_0127"/>
<dbReference type="InterPro" id="IPR027396">
    <property type="entry name" value="DsrEFH-like"/>
</dbReference>